<organism evidence="6 7">
    <name type="scientific">Pseudothermotoga hypogea DSM 11164 = NBRC 106472</name>
    <dbReference type="NCBI Taxonomy" id="1123384"/>
    <lineage>
        <taxon>Bacteria</taxon>
        <taxon>Thermotogati</taxon>
        <taxon>Thermotogota</taxon>
        <taxon>Thermotogae</taxon>
        <taxon>Thermotogales</taxon>
        <taxon>Thermotogaceae</taxon>
        <taxon>Pseudothermotoga</taxon>
    </lineage>
</organism>
<dbReference type="PANTHER" id="PTHR34983:SF2">
    <property type="entry name" value="ENDO-BETA-1,4-GALACTANASE"/>
    <property type="match status" value="1"/>
</dbReference>
<sequence length="597" mass="68404">MKGLWKVGVIVLMLSSLVFASEKPFIFGVDVSMLYEIERLGGRFYDAGVEIDCLQILKGYGVNWVRLRIWNDPTNLGGGNCNHENMTDLAAKAKKYGLKVLVDFHYSDWWADPGKQNKPKAWNDLHGEDLQKALYDYTKFVLEYMKERDVHVDMVQVGNELNNGFLWPDGQISGPNAGGFDGFTALLKAAVKAVRDFDPNVPIVVHLAEGGNNSLFRWFFDELVKRDVDFDIIGVSYYPYWHGTLEELSFNLNDVSQRYRKDVLVVETAYPWTLQDADGHANIFGDESLQWTAGYLATVRGQMSFLRDLIRVLKQVPEARGLGLFYWEGAWIPVKGAGWKTGEGNPWENQTLFDFQGNALETLKIFRNYEELLEEKAELVRVFPVSLESIVGERMELPQKVQALFSDDSLRSVRVVWQVEEEELKQVGEHRIVGKILDYDSTVEAKLLIKEPTNYLSNWSFETGNFEPWIVEGNKQSVKVVRANPPQNAHHGVYAVNYWLDKPFEFEMYQIVRDLPEGTYKLSMWIQGSGGDEVELSISEHGGERASVRIENRGWLQWNHPVLEVRITSRVVKISLRVKGKAGNWGWVDEFQLIRVK</sequence>
<keyword evidence="2 4" id="KW-0378">Hydrolase</keyword>
<evidence type="ECO:0000256" key="4">
    <source>
        <dbReference type="RuleBase" id="RU361192"/>
    </source>
</evidence>
<dbReference type="InterPro" id="IPR011683">
    <property type="entry name" value="Glyco_hydro_53"/>
</dbReference>
<keyword evidence="7" id="KW-1185">Reference proteome</keyword>
<keyword evidence="3 4" id="KW-0326">Glycosidase</keyword>
<evidence type="ECO:0000256" key="2">
    <source>
        <dbReference type="ARBA" id="ARBA00022801"/>
    </source>
</evidence>
<dbReference type="EC" id="3.2.1.89" evidence="4"/>
<dbReference type="RefSeq" id="WP_031504430.1">
    <property type="nucleotide sequence ID" value="NC_022795.1"/>
</dbReference>
<reference evidence="6 7" key="1">
    <citation type="submission" date="2014-01" db="EMBL/GenBank/DDBJ databases">
        <title>Genome sequencing of Thermotog hypogea.</title>
        <authorList>
            <person name="Zhang X."/>
            <person name="Alvare G."/>
            <person name="Fristensky B."/>
            <person name="Chen L."/>
            <person name="Suen T."/>
            <person name="Chen Q."/>
            <person name="Ma K."/>
        </authorList>
    </citation>
    <scope>NUCLEOTIDE SEQUENCE [LARGE SCALE GENOMIC DNA]</scope>
    <source>
        <strain evidence="6 7">DSM 11164</strain>
    </source>
</reference>
<comment type="catalytic activity">
    <reaction evidence="4">
        <text>The enzyme specifically hydrolyzes (1-&gt;4)-beta-D-galactosidic linkages in type I arabinogalactans.</text>
        <dbReference type="EC" id="3.2.1.89"/>
    </reaction>
</comment>
<protein>
    <recommendedName>
        <fullName evidence="4">Arabinogalactan endo-beta-1,4-galactanase</fullName>
        <ecNumber evidence="4">3.2.1.89</ecNumber>
    </recommendedName>
</protein>
<dbReference type="OrthoDB" id="9768786at2"/>
<name>A0A0X1KRX2_9THEM</name>
<dbReference type="GO" id="GO:0045490">
    <property type="term" value="P:pectin catabolic process"/>
    <property type="evidence" value="ECO:0007669"/>
    <property type="project" value="TreeGrafter"/>
</dbReference>
<gene>
    <name evidence="6" type="ORF">AJ81_06985</name>
</gene>
<accession>A0A0X1KRX2</accession>
<dbReference type="PaxDb" id="1123384-AJ81_06985"/>
<evidence type="ECO:0000256" key="1">
    <source>
        <dbReference type="ARBA" id="ARBA00010687"/>
    </source>
</evidence>
<dbReference type="SUPFAM" id="SSF51445">
    <property type="entry name" value="(Trans)glycosidases"/>
    <property type="match status" value="1"/>
</dbReference>
<comment type="similarity">
    <text evidence="1 4">Belongs to the glycosyl hydrolase 53 family.</text>
</comment>
<dbReference type="Gene3D" id="2.60.120.260">
    <property type="entry name" value="Galactose-binding domain-like"/>
    <property type="match status" value="1"/>
</dbReference>
<dbReference type="Gene3D" id="3.20.20.80">
    <property type="entry name" value="Glycosidases"/>
    <property type="match status" value="1"/>
</dbReference>
<evidence type="ECO:0000256" key="3">
    <source>
        <dbReference type="ARBA" id="ARBA00023295"/>
    </source>
</evidence>
<dbReference type="GO" id="GO:0015926">
    <property type="term" value="F:glucosidase activity"/>
    <property type="evidence" value="ECO:0007669"/>
    <property type="project" value="InterPro"/>
</dbReference>
<dbReference type="PATRIC" id="fig|1123384.7.peg.1404"/>
<dbReference type="Proteomes" id="UP000077469">
    <property type="component" value="Chromosome"/>
</dbReference>
<dbReference type="AlphaFoldDB" id="A0A0X1KRX2"/>
<evidence type="ECO:0000313" key="6">
    <source>
        <dbReference type="EMBL" id="AJC73971.1"/>
    </source>
</evidence>
<dbReference type="EMBL" id="CP007141">
    <property type="protein sequence ID" value="AJC73971.1"/>
    <property type="molecule type" value="Genomic_DNA"/>
</dbReference>
<dbReference type="KEGG" id="phy:AJ81_06985"/>
<dbReference type="InterPro" id="IPR011081">
    <property type="entry name" value="Big_4"/>
</dbReference>
<dbReference type="STRING" id="1123384.AJ81_06985"/>
<evidence type="ECO:0000313" key="7">
    <source>
        <dbReference type="Proteomes" id="UP000077469"/>
    </source>
</evidence>
<feature type="domain" description="Bacterial Ig-like" evidence="5">
    <location>
        <begin position="385"/>
        <end position="439"/>
    </location>
</feature>
<dbReference type="PANTHER" id="PTHR34983">
    <property type="entry name" value="ARABINOGALACTAN ENDO-BETA-1,4-GALACTANASE A"/>
    <property type="match status" value="1"/>
</dbReference>
<dbReference type="Pfam" id="PF07532">
    <property type="entry name" value="Big_4"/>
    <property type="match status" value="1"/>
</dbReference>
<evidence type="ECO:0000259" key="5">
    <source>
        <dbReference type="Pfam" id="PF07532"/>
    </source>
</evidence>
<dbReference type="GO" id="GO:0031218">
    <property type="term" value="F:arabinogalactan endo-1,4-beta-galactosidase activity"/>
    <property type="evidence" value="ECO:0007669"/>
    <property type="project" value="UniProtKB-EC"/>
</dbReference>
<dbReference type="InterPro" id="IPR017853">
    <property type="entry name" value="GH"/>
</dbReference>
<dbReference type="Pfam" id="PF07745">
    <property type="entry name" value="Glyco_hydro_53"/>
    <property type="match status" value="1"/>
</dbReference>
<proteinExistence type="inferred from homology"/>